<name>A0ABV7SQN9_9SPHN</name>
<comment type="caution">
    <text evidence="2">The sequence shown here is derived from an EMBL/GenBank/DDBJ whole genome shotgun (WGS) entry which is preliminary data.</text>
</comment>
<evidence type="ECO:0000313" key="2">
    <source>
        <dbReference type="EMBL" id="MFC3578773.1"/>
    </source>
</evidence>
<organism evidence="2 3">
    <name type="scientific">Sphingomonas hylomeconis</name>
    <dbReference type="NCBI Taxonomy" id="1395958"/>
    <lineage>
        <taxon>Bacteria</taxon>
        <taxon>Pseudomonadati</taxon>
        <taxon>Pseudomonadota</taxon>
        <taxon>Alphaproteobacteria</taxon>
        <taxon>Sphingomonadales</taxon>
        <taxon>Sphingomonadaceae</taxon>
        <taxon>Sphingomonas</taxon>
    </lineage>
</organism>
<accession>A0ABV7SQN9</accession>
<dbReference type="EMBL" id="JBHRXP010000001">
    <property type="protein sequence ID" value="MFC3578773.1"/>
    <property type="molecule type" value="Genomic_DNA"/>
</dbReference>
<proteinExistence type="predicted"/>
<protein>
    <submittedName>
        <fullName evidence="2">Uncharacterized protein</fullName>
    </submittedName>
</protein>
<keyword evidence="3" id="KW-1185">Reference proteome</keyword>
<feature type="region of interest" description="Disordered" evidence="1">
    <location>
        <begin position="18"/>
        <end position="43"/>
    </location>
</feature>
<reference evidence="3" key="1">
    <citation type="journal article" date="2019" name="Int. J. Syst. Evol. Microbiol.">
        <title>The Global Catalogue of Microorganisms (GCM) 10K type strain sequencing project: providing services to taxonomists for standard genome sequencing and annotation.</title>
        <authorList>
            <consortium name="The Broad Institute Genomics Platform"/>
            <consortium name="The Broad Institute Genome Sequencing Center for Infectious Disease"/>
            <person name="Wu L."/>
            <person name="Ma J."/>
        </authorList>
    </citation>
    <scope>NUCLEOTIDE SEQUENCE [LARGE SCALE GENOMIC DNA]</scope>
    <source>
        <strain evidence="3">KCTC 42739</strain>
    </source>
</reference>
<evidence type="ECO:0000313" key="3">
    <source>
        <dbReference type="Proteomes" id="UP001595713"/>
    </source>
</evidence>
<sequence length="43" mass="4653">MSDNKAADEKAERLAAALRENLKRRKAQSRSAADAPAKEPASE</sequence>
<dbReference type="Proteomes" id="UP001595713">
    <property type="component" value="Unassembled WGS sequence"/>
</dbReference>
<evidence type="ECO:0000256" key="1">
    <source>
        <dbReference type="SAM" id="MobiDB-lite"/>
    </source>
</evidence>
<gene>
    <name evidence="2" type="ORF">ACFONA_01240</name>
</gene>
<dbReference type="RefSeq" id="WP_261293817.1">
    <property type="nucleotide sequence ID" value="NZ_JANQBK010000004.1"/>
</dbReference>